<evidence type="ECO:0000313" key="3">
    <source>
        <dbReference type="EMBL" id="AJG74043.1"/>
    </source>
</evidence>
<gene>
    <name evidence="3" type="ORF">BF38_5649</name>
    <name evidence="4" type="ORF">FO599_00420</name>
    <name evidence="5" type="ORF">FOC89_02615</name>
</gene>
<dbReference type="EMBL" id="CP053979">
    <property type="protein sequence ID" value="QKH22890.1"/>
    <property type="molecule type" value="Genomic_DNA"/>
</dbReference>
<evidence type="ECO:0000256" key="2">
    <source>
        <dbReference type="SAM" id="MobiDB-lite"/>
    </source>
</evidence>
<feature type="compositionally biased region" description="Basic and acidic residues" evidence="2">
    <location>
        <begin position="73"/>
        <end position="94"/>
    </location>
</feature>
<evidence type="ECO:0000313" key="6">
    <source>
        <dbReference type="Proteomes" id="UP000031876"/>
    </source>
</evidence>
<evidence type="ECO:0000256" key="1">
    <source>
        <dbReference type="SAM" id="Coils"/>
    </source>
</evidence>
<reference evidence="4" key="2">
    <citation type="submission" date="2019-07" db="EMBL/GenBank/DDBJ databases">
        <title>Phylogenomic Reclassification of ATCC Bacillus Strains and Various Taxa within the Genus Bacillus.</title>
        <authorList>
            <person name="Riojas M.A."/>
            <person name="Frank A.M."/>
            <person name="Fenn S.L."/>
            <person name="King S.P."/>
            <person name="Brower S.M."/>
            <person name="Hazbon M.H."/>
        </authorList>
    </citation>
    <scope>NUCLEOTIDE SEQUENCE</scope>
    <source>
        <strain evidence="4">ATCC 35646</strain>
    </source>
</reference>
<name>A0A0B5NPJ1_BACTU</name>
<dbReference type="Proteomes" id="UP000031876">
    <property type="component" value="Plasmid 2"/>
</dbReference>
<dbReference type="AlphaFoldDB" id="A0A0B5NPJ1"/>
<evidence type="ECO:0000313" key="5">
    <source>
        <dbReference type="EMBL" id="QKH22890.1"/>
    </source>
</evidence>
<dbReference type="PROSITE" id="PS51257">
    <property type="entry name" value="PROKAR_LIPOPROTEIN"/>
    <property type="match status" value="1"/>
</dbReference>
<sequence length="245" mass="28494">MKAKKLIALTLPVLLFTGCTLNTYGLTQAEYRKVDKEFKADRMIEDMERLHYSDEQIEAQLRGALSQLEYEEEQKKEEKSGKKEEKETDKEDSGESKIIRDSVYVSATDYVDFMFRELVNYKSYIKTITKESNALAEGGYEGSAKDTVRSLRKNLTDMLEVKIPKKYSDYEYKIRDANEALVKQMPDLEKAVDNYEDSSQDKKKVKEEVDKVLKEIDKAMYIWEPFFSDMNSMNPNSLRKAVEGK</sequence>
<keyword evidence="1" id="KW-0175">Coiled coil</keyword>
<organism evidence="5 7">
    <name type="scientific">Bacillus thuringiensis</name>
    <dbReference type="NCBI Taxonomy" id="1428"/>
    <lineage>
        <taxon>Bacteria</taxon>
        <taxon>Bacillati</taxon>
        <taxon>Bacillota</taxon>
        <taxon>Bacilli</taxon>
        <taxon>Bacillales</taxon>
        <taxon>Bacillaceae</taxon>
        <taxon>Bacillus</taxon>
        <taxon>Bacillus cereus group</taxon>
    </lineage>
</organism>
<dbReference type="EMBL" id="VKQN01000001">
    <property type="protein sequence ID" value="MDR4174592.1"/>
    <property type="molecule type" value="Genomic_DNA"/>
</dbReference>
<dbReference type="Proteomes" id="UP001181533">
    <property type="component" value="Unassembled WGS sequence"/>
</dbReference>
<evidence type="ECO:0008006" key="8">
    <source>
        <dbReference type="Google" id="ProtNLM"/>
    </source>
</evidence>
<evidence type="ECO:0000313" key="7">
    <source>
        <dbReference type="Proteomes" id="UP000501107"/>
    </source>
</evidence>
<reference evidence="3 6" key="1">
    <citation type="journal article" date="2015" name="Genome Announc.">
        <title>Complete genome sequences for 35 biothreat assay-relevant bacillus species.</title>
        <authorList>
            <person name="Johnson S.L."/>
            <person name="Daligault H.E."/>
            <person name="Davenport K.W."/>
            <person name="Jaissle J."/>
            <person name="Frey K.G."/>
            <person name="Ladner J.T."/>
            <person name="Broomall S.M."/>
            <person name="Bishop-Lilly K.A."/>
            <person name="Bruce D.C."/>
            <person name="Gibbons H.S."/>
            <person name="Coyne S.R."/>
            <person name="Lo C.C."/>
            <person name="Meincke L."/>
            <person name="Munk A.C."/>
            <person name="Koroleva G.I."/>
            <person name="Rosenzweig C.N."/>
            <person name="Palacios G.F."/>
            <person name="Redden C.L."/>
            <person name="Minogue T.D."/>
            <person name="Chain P.S."/>
        </authorList>
    </citation>
    <scope>NUCLEOTIDE SEQUENCE [LARGE SCALE GENOMIC DNA]</scope>
    <source>
        <strain evidence="3 6">HD1011</strain>
        <plasmid evidence="3 6">2</plasmid>
    </source>
</reference>
<geneLocation type="plasmid" evidence="5 7">
    <name>unnamed3</name>
</geneLocation>
<accession>A0A0B5NPJ1</accession>
<protein>
    <recommendedName>
        <fullName evidence="8">Lipoprotein</fullName>
    </recommendedName>
</protein>
<evidence type="ECO:0000313" key="4">
    <source>
        <dbReference type="EMBL" id="MDR4174592.1"/>
    </source>
</evidence>
<dbReference type="EMBL" id="CP009334">
    <property type="protein sequence ID" value="AJG74043.1"/>
    <property type="molecule type" value="Genomic_DNA"/>
</dbReference>
<keyword evidence="5" id="KW-0614">Plasmid</keyword>
<reference evidence="5 7" key="3">
    <citation type="submission" date="2020-05" db="EMBL/GenBank/DDBJ databases">
        <title>FDA dAtabase for Regulatory Grade micrObial Sequences (FDA-ARGOS): Supporting development and validation of Infectious Disease Dx tests.</title>
        <authorList>
            <person name="Nelson B."/>
            <person name="Plummer A."/>
            <person name="Tallon L."/>
            <person name="Sadzewicz L."/>
            <person name="Zhao X."/>
            <person name="Vavikolanu K."/>
            <person name="Mehta A."/>
            <person name="Aluvathingal J."/>
            <person name="Nadendla S."/>
            <person name="Myers T."/>
            <person name="Yan Y."/>
            <person name="Sichtig H."/>
        </authorList>
    </citation>
    <scope>NUCLEOTIDE SEQUENCE [LARGE SCALE GENOMIC DNA]</scope>
    <source>
        <strain evidence="5 7">FDAARGOS_795</strain>
        <plasmid evidence="5 7">unnamed3</plasmid>
    </source>
</reference>
<feature type="coiled-coil region" evidence="1">
    <location>
        <begin position="178"/>
        <end position="215"/>
    </location>
</feature>
<dbReference type="KEGG" id="btw:BF38_5649"/>
<dbReference type="RefSeq" id="WP_000644807.1">
    <property type="nucleotide sequence ID" value="NZ_CP009334.1"/>
</dbReference>
<feature type="region of interest" description="Disordered" evidence="2">
    <location>
        <begin position="69"/>
        <end position="94"/>
    </location>
</feature>
<dbReference type="Proteomes" id="UP000501107">
    <property type="component" value="Plasmid unnamed3"/>
</dbReference>
<proteinExistence type="predicted"/>
<geneLocation type="plasmid" evidence="3 6">
    <name>2</name>
</geneLocation>